<accession>A0A8X6LKR1</accession>
<dbReference type="EMBL" id="BMAO01027072">
    <property type="protein sequence ID" value="GFR14336.1"/>
    <property type="molecule type" value="Genomic_DNA"/>
</dbReference>
<sequence>MKLFCGQCLPFFALLFKCSTNKPNTQFYENMMTDLDTSIVPQVRAFDNDLVYIWSKKFESKSLTDAEFKEYWVKNVPVIYNPNAQSLGDESIIFTPLEQFICGSKDSVK</sequence>
<dbReference type="Proteomes" id="UP000887116">
    <property type="component" value="Unassembled WGS sequence"/>
</dbReference>
<comment type="caution">
    <text evidence="2">The sequence shown here is derived from an EMBL/GenBank/DDBJ whole genome shotgun (WGS) entry which is preliminary data.</text>
</comment>
<evidence type="ECO:0000313" key="2">
    <source>
        <dbReference type="EMBL" id="GFR14336.1"/>
    </source>
</evidence>
<keyword evidence="1" id="KW-0732">Signal</keyword>
<dbReference type="AlphaFoldDB" id="A0A8X6LKR1"/>
<proteinExistence type="predicted"/>
<gene>
    <name evidence="2" type="primary">NCL1_47046</name>
    <name evidence="2" type="ORF">TNCT_736651</name>
</gene>
<feature type="chain" id="PRO_5036496198" evidence="1">
    <location>
        <begin position="21"/>
        <end position="109"/>
    </location>
</feature>
<name>A0A8X6LKR1_TRICU</name>
<evidence type="ECO:0000256" key="1">
    <source>
        <dbReference type="SAM" id="SignalP"/>
    </source>
</evidence>
<keyword evidence="3" id="KW-1185">Reference proteome</keyword>
<reference evidence="2" key="1">
    <citation type="submission" date="2020-07" db="EMBL/GenBank/DDBJ databases">
        <title>Multicomponent nature underlies the extraordinary mechanical properties of spider dragline silk.</title>
        <authorList>
            <person name="Kono N."/>
            <person name="Nakamura H."/>
            <person name="Mori M."/>
            <person name="Yoshida Y."/>
            <person name="Ohtoshi R."/>
            <person name="Malay A.D."/>
            <person name="Moran D.A.P."/>
            <person name="Tomita M."/>
            <person name="Numata K."/>
            <person name="Arakawa K."/>
        </authorList>
    </citation>
    <scope>NUCLEOTIDE SEQUENCE</scope>
</reference>
<feature type="non-terminal residue" evidence="2">
    <location>
        <position position="1"/>
    </location>
</feature>
<feature type="signal peptide" evidence="1">
    <location>
        <begin position="1"/>
        <end position="20"/>
    </location>
</feature>
<protein>
    <submittedName>
        <fullName evidence="2">E3 ubiquitin-protein ligase</fullName>
    </submittedName>
</protein>
<evidence type="ECO:0000313" key="3">
    <source>
        <dbReference type="Proteomes" id="UP000887116"/>
    </source>
</evidence>
<organism evidence="2 3">
    <name type="scientific">Trichonephila clavata</name>
    <name type="common">Joro spider</name>
    <name type="synonym">Nephila clavata</name>
    <dbReference type="NCBI Taxonomy" id="2740835"/>
    <lineage>
        <taxon>Eukaryota</taxon>
        <taxon>Metazoa</taxon>
        <taxon>Ecdysozoa</taxon>
        <taxon>Arthropoda</taxon>
        <taxon>Chelicerata</taxon>
        <taxon>Arachnida</taxon>
        <taxon>Araneae</taxon>
        <taxon>Araneomorphae</taxon>
        <taxon>Entelegynae</taxon>
        <taxon>Araneoidea</taxon>
        <taxon>Nephilidae</taxon>
        <taxon>Trichonephila</taxon>
    </lineage>
</organism>